<organism evidence="2">
    <name type="scientific">Tanacetum cinerariifolium</name>
    <name type="common">Dalmatian daisy</name>
    <name type="synonym">Chrysanthemum cinerariifolium</name>
    <dbReference type="NCBI Taxonomy" id="118510"/>
    <lineage>
        <taxon>Eukaryota</taxon>
        <taxon>Viridiplantae</taxon>
        <taxon>Streptophyta</taxon>
        <taxon>Embryophyta</taxon>
        <taxon>Tracheophyta</taxon>
        <taxon>Spermatophyta</taxon>
        <taxon>Magnoliopsida</taxon>
        <taxon>eudicotyledons</taxon>
        <taxon>Gunneridae</taxon>
        <taxon>Pentapetalae</taxon>
        <taxon>asterids</taxon>
        <taxon>campanulids</taxon>
        <taxon>Asterales</taxon>
        <taxon>Asteraceae</taxon>
        <taxon>Asteroideae</taxon>
        <taxon>Anthemideae</taxon>
        <taxon>Anthemidinae</taxon>
        <taxon>Tanacetum</taxon>
    </lineage>
</organism>
<dbReference type="Pfam" id="PF08284">
    <property type="entry name" value="RVP_2"/>
    <property type="match status" value="1"/>
</dbReference>
<feature type="compositionally biased region" description="Basic and acidic residues" evidence="1">
    <location>
        <begin position="1"/>
        <end position="20"/>
    </location>
</feature>
<comment type="caution">
    <text evidence="2">The sequence shown here is derived from an EMBL/GenBank/DDBJ whole genome shotgun (WGS) entry which is preliminary data.</text>
</comment>
<dbReference type="EMBL" id="BKCJ010009425">
    <property type="protein sequence ID" value="GEU86902.1"/>
    <property type="molecule type" value="Genomic_DNA"/>
</dbReference>
<sequence length="436" mass="48631">MTPRSAGRETVEPRGGRTGERTGVQATEVNDGVDRFPDFSTIIAQQVQNLLSTILAQVGDQGSNLKDGRNQNGDAVNDNIWDDVRNVIENNDRRGCTYKEFLACNQKSMMETKLWNHAIVEAGHAAYTDTLHELARLVPHLVTLKNKRINRYVYDLALQIQGMVAVTKPTTIQKVVQIAGTLTDEAIRNGSIKKNPEKRGTGGEPSKDMNGGTITKELGLKMLLLKPQILLGERTQDCRVVPRNVNPVNARNEETTRGACFECRGTDYYKSACPRLNQAQGIRVNRPNQALAIDKDQGRGNNGIEPSDLVFSYEIEITSGKLVEIDKVIKGFKLEINGHVFDINLITFGSRSFDMIISIDWLSNHKAEIICHEKVVRIPLLDGKVLRILGERPEEKVRHLMSAKAKEQKQEEMVVELSGQLKELPDKGFIRPSSSP</sequence>
<reference evidence="2" key="1">
    <citation type="journal article" date="2019" name="Sci. Rep.">
        <title>Draft genome of Tanacetum cinerariifolium, the natural source of mosquito coil.</title>
        <authorList>
            <person name="Yamashiro T."/>
            <person name="Shiraishi A."/>
            <person name="Satake H."/>
            <person name="Nakayama K."/>
        </authorList>
    </citation>
    <scope>NUCLEOTIDE SEQUENCE</scope>
</reference>
<dbReference type="PANTHER" id="PTHR15503:SF45">
    <property type="entry name" value="RNA-DIRECTED DNA POLYMERASE HOMOLOG"/>
    <property type="match status" value="1"/>
</dbReference>
<feature type="compositionally biased region" description="Basic and acidic residues" evidence="1">
    <location>
        <begin position="194"/>
        <end position="207"/>
    </location>
</feature>
<dbReference type="PANTHER" id="PTHR15503">
    <property type="entry name" value="LDOC1 RELATED"/>
    <property type="match status" value="1"/>
</dbReference>
<proteinExistence type="predicted"/>
<evidence type="ECO:0000256" key="1">
    <source>
        <dbReference type="SAM" id="MobiDB-lite"/>
    </source>
</evidence>
<feature type="region of interest" description="Disordered" evidence="1">
    <location>
        <begin position="1"/>
        <end position="24"/>
    </location>
</feature>
<dbReference type="AlphaFoldDB" id="A0A6L2NPJ3"/>
<accession>A0A6L2NPJ3</accession>
<evidence type="ECO:0008006" key="3">
    <source>
        <dbReference type="Google" id="ProtNLM"/>
    </source>
</evidence>
<protein>
    <recommendedName>
        <fullName evidence="3">Reverse transcriptase domain-containing protein</fullName>
    </recommendedName>
</protein>
<name>A0A6L2NPJ3_TANCI</name>
<dbReference type="InterPro" id="IPR021109">
    <property type="entry name" value="Peptidase_aspartic_dom_sf"/>
</dbReference>
<gene>
    <name evidence="2" type="ORF">Tci_058880</name>
</gene>
<dbReference type="InterPro" id="IPR032567">
    <property type="entry name" value="RTL1-rel"/>
</dbReference>
<dbReference type="Gene3D" id="2.40.70.10">
    <property type="entry name" value="Acid Proteases"/>
    <property type="match status" value="1"/>
</dbReference>
<evidence type="ECO:0000313" key="2">
    <source>
        <dbReference type="EMBL" id="GEU86902.1"/>
    </source>
</evidence>
<feature type="region of interest" description="Disordered" evidence="1">
    <location>
        <begin position="189"/>
        <end position="213"/>
    </location>
</feature>